<gene>
    <name evidence="1" type="ORF">DK389_22160</name>
</gene>
<dbReference type="EMBL" id="CP029550">
    <property type="protein sequence ID" value="AWN42714.1"/>
    <property type="molecule type" value="Genomic_DNA"/>
</dbReference>
<evidence type="ECO:0000313" key="2">
    <source>
        <dbReference type="Proteomes" id="UP000245926"/>
    </source>
</evidence>
<keyword evidence="2" id="KW-1185">Reference proteome</keyword>
<name>A0A2U8W9A3_9HYPH</name>
<reference evidence="2" key="1">
    <citation type="submission" date="2018-05" db="EMBL/GenBank/DDBJ databases">
        <title>Complete Genome Sequence of Methylobacterium sp. 17SD2-17.</title>
        <authorList>
            <person name="Srinivasan S."/>
        </authorList>
    </citation>
    <scope>NUCLEOTIDE SEQUENCE [LARGE SCALE GENOMIC DNA]</scope>
    <source>
        <strain evidence="2">17SD2-17</strain>
    </source>
</reference>
<evidence type="ECO:0000313" key="1">
    <source>
        <dbReference type="EMBL" id="AWN42714.1"/>
    </source>
</evidence>
<accession>A0A2U8W9A3</accession>
<dbReference type="AlphaFoldDB" id="A0A2U8W9A3"/>
<proteinExistence type="predicted"/>
<sequence length="148" mass="16127">MCGQPLGRFKTFVTGPLCAINGVSAEPPSHKECGEFSAKACPFLSKPRMRRNEKDLLDSSPHPAGQMIDRNPGVALLWTTLAYQAVPVADGLLFRVGKPQTLQWFAEGRQAQRAEVLSSLEGGLSLLRAEAEQEGPPALKELELFPVR</sequence>
<dbReference type="OrthoDB" id="3211048at2"/>
<organism evidence="1 2">
    <name type="scientific">Methylobacterium durans</name>
    <dbReference type="NCBI Taxonomy" id="2202825"/>
    <lineage>
        <taxon>Bacteria</taxon>
        <taxon>Pseudomonadati</taxon>
        <taxon>Pseudomonadota</taxon>
        <taxon>Alphaproteobacteria</taxon>
        <taxon>Hyphomicrobiales</taxon>
        <taxon>Methylobacteriaceae</taxon>
        <taxon>Methylobacterium</taxon>
    </lineage>
</organism>
<dbReference type="KEGG" id="mets:DK389_22160"/>
<dbReference type="Proteomes" id="UP000245926">
    <property type="component" value="Chromosome"/>
</dbReference>
<protein>
    <submittedName>
        <fullName evidence="1">Uncharacterized protein</fullName>
    </submittedName>
</protein>